<dbReference type="AlphaFoldDB" id="A0A3D3R563"/>
<evidence type="ECO:0000313" key="2">
    <source>
        <dbReference type="EMBL" id="HCO24001.1"/>
    </source>
</evidence>
<gene>
    <name evidence="2" type="ORF">DIT97_13480</name>
</gene>
<dbReference type="SUPFAM" id="SSF51735">
    <property type="entry name" value="NAD(P)-binding Rossmann-fold domains"/>
    <property type="match status" value="1"/>
</dbReference>
<dbReference type="Proteomes" id="UP000263642">
    <property type="component" value="Unassembled WGS sequence"/>
</dbReference>
<protein>
    <submittedName>
        <fullName evidence="2">Epimerase</fullName>
    </submittedName>
</protein>
<dbReference type="InterPro" id="IPR036291">
    <property type="entry name" value="NAD(P)-bd_dom_sf"/>
</dbReference>
<reference evidence="2 3" key="1">
    <citation type="journal article" date="2018" name="Nat. Biotechnol.">
        <title>A standardized bacterial taxonomy based on genome phylogeny substantially revises the tree of life.</title>
        <authorList>
            <person name="Parks D.H."/>
            <person name="Chuvochina M."/>
            <person name="Waite D.W."/>
            <person name="Rinke C."/>
            <person name="Skarshewski A."/>
            <person name="Chaumeil P.A."/>
            <person name="Hugenholtz P."/>
        </authorList>
    </citation>
    <scope>NUCLEOTIDE SEQUENCE [LARGE SCALE GENOMIC DNA]</scope>
    <source>
        <strain evidence="2">UBA9375</strain>
    </source>
</reference>
<comment type="caution">
    <text evidence="2">The sequence shown here is derived from an EMBL/GenBank/DDBJ whole genome shotgun (WGS) entry which is preliminary data.</text>
</comment>
<accession>A0A3D3R563</accession>
<dbReference type="Gene3D" id="3.40.50.720">
    <property type="entry name" value="NAD(P)-binding Rossmann-like Domain"/>
    <property type="match status" value="1"/>
</dbReference>
<dbReference type="EMBL" id="DQAY01000076">
    <property type="protein sequence ID" value="HCO24001.1"/>
    <property type="molecule type" value="Genomic_DNA"/>
</dbReference>
<dbReference type="Pfam" id="PF01370">
    <property type="entry name" value="Epimerase"/>
    <property type="match status" value="1"/>
</dbReference>
<proteinExistence type="predicted"/>
<evidence type="ECO:0000259" key="1">
    <source>
        <dbReference type="Pfam" id="PF01370"/>
    </source>
</evidence>
<organism evidence="2 3">
    <name type="scientific">Gimesia maris</name>
    <dbReference type="NCBI Taxonomy" id="122"/>
    <lineage>
        <taxon>Bacteria</taxon>
        <taxon>Pseudomonadati</taxon>
        <taxon>Planctomycetota</taxon>
        <taxon>Planctomycetia</taxon>
        <taxon>Planctomycetales</taxon>
        <taxon>Planctomycetaceae</taxon>
        <taxon>Gimesia</taxon>
    </lineage>
</organism>
<name>A0A3D3R563_9PLAN</name>
<dbReference type="InterPro" id="IPR001509">
    <property type="entry name" value="Epimerase_deHydtase"/>
</dbReference>
<sequence length="346" mass="38449">MTTDFPETINQVDQLDELLSRPTPQVVQALQQTTGDIILLGIAGKMGPTLARMILRGDEAAGIKRRVFGVSRFSDETSRQPLEAMGIETIQGDLLDSDFISSLPEVPHVIYMAGMKFGATGNESLTWAMNTYLPSLVCNKYQNSRITAFSTGNIYGLVPATSQGSVETDKPNPVGEYAMSCLGRERMFEHFSRTLNIQMNIIRLNYATECRYGVLVDLALQVYHEQTIDLSMGYVNVIWQGDANAMTLCSMPDAASPPAYLNVSGPQILKVREICEQFGKRFNKQPQFTGSAAEDALLNKGQFGHERYGAPLVDINQIFDWTADWIQNERPLLGKPTHFESRSGKF</sequence>
<evidence type="ECO:0000313" key="3">
    <source>
        <dbReference type="Proteomes" id="UP000263642"/>
    </source>
</evidence>
<feature type="domain" description="NAD-dependent epimerase/dehydratase" evidence="1">
    <location>
        <begin position="37"/>
        <end position="204"/>
    </location>
</feature>